<reference evidence="3" key="1">
    <citation type="journal article" date="2019" name="Int. J. Syst. Evol. Microbiol.">
        <title>The Global Catalogue of Microorganisms (GCM) 10K type strain sequencing project: providing services to taxonomists for standard genome sequencing and annotation.</title>
        <authorList>
            <consortium name="The Broad Institute Genomics Platform"/>
            <consortium name="The Broad Institute Genome Sequencing Center for Infectious Disease"/>
            <person name="Wu L."/>
            <person name="Ma J."/>
        </authorList>
    </citation>
    <scope>NUCLEOTIDE SEQUENCE [LARGE SCALE GENOMIC DNA]</scope>
    <source>
        <strain evidence="3">JCM 18409</strain>
    </source>
</reference>
<feature type="transmembrane region" description="Helical" evidence="1">
    <location>
        <begin position="150"/>
        <end position="172"/>
    </location>
</feature>
<gene>
    <name evidence="2" type="ORF">GCM10023335_39950</name>
</gene>
<dbReference type="EMBL" id="BAABKB010000013">
    <property type="protein sequence ID" value="GAA5015277.1"/>
    <property type="molecule type" value="Genomic_DNA"/>
</dbReference>
<keyword evidence="3" id="KW-1185">Reference proteome</keyword>
<keyword evidence="1" id="KW-0812">Transmembrane</keyword>
<dbReference type="RefSeq" id="WP_345650559.1">
    <property type="nucleotide sequence ID" value="NZ_BAABKB010000013.1"/>
</dbReference>
<feature type="transmembrane region" description="Helical" evidence="1">
    <location>
        <begin position="45"/>
        <end position="62"/>
    </location>
</feature>
<keyword evidence="1" id="KW-0472">Membrane</keyword>
<evidence type="ECO:0000256" key="1">
    <source>
        <dbReference type="SAM" id="Phobius"/>
    </source>
</evidence>
<organism evidence="2 3">
    <name type="scientific">Streptomyces siamensis</name>
    <dbReference type="NCBI Taxonomy" id="1274986"/>
    <lineage>
        <taxon>Bacteria</taxon>
        <taxon>Bacillati</taxon>
        <taxon>Actinomycetota</taxon>
        <taxon>Actinomycetes</taxon>
        <taxon>Kitasatosporales</taxon>
        <taxon>Streptomycetaceae</taxon>
        <taxon>Streptomyces</taxon>
    </lineage>
</organism>
<name>A0ABP9IZF7_9ACTN</name>
<evidence type="ECO:0000313" key="2">
    <source>
        <dbReference type="EMBL" id="GAA5015277.1"/>
    </source>
</evidence>
<evidence type="ECO:0008006" key="4">
    <source>
        <dbReference type="Google" id="ProtNLM"/>
    </source>
</evidence>
<feature type="transmembrane region" description="Helical" evidence="1">
    <location>
        <begin position="21"/>
        <end position="39"/>
    </location>
</feature>
<protein>
    <recommendedName>
        <fullName evidence="4">DUF3159 domain-containing protein</fullName>
    </recommendedName>
</protein>
<dbReference type="Proteomes" id="UP001501759">
    <property type="component" value="Unassembled WGS sequence"/>
</dbReference>
<keyword evidence="1" id="KW-1133">Transmembrane helix</keyword>
<feature type="transmembrane region" description="Helical" evidence="1">
    <location>
        <begin position="74"/>
        <end position="96"/>
    </location>
</feature>
<accession>A0ABP9IZF7</accession>
<proteinExistence type="predicted"/>
<feature type="transmembrane region" description="Helical" evidence="1">
    <location>
        <begin position="178"/>
        <end position="196"/>
    </location>
</feature>
<evidence type="ECO:0000313" key="3">
    <source>
        <dbReference type="Proteomes" id="UP001501759"/>
    </source>
</evidence>
<comment type="caution">
    <text evidence="2">The sequence shown here is derived from an EMBL/GenBank/DDBJ whole genome shotgun (WGS) entry which is preliminary data.</text>
</comment>
<feature type="transmembrane region" description="Helical" evidence="1">
    <location>
        <begin position="108"/>
        <end position="130"/>
    </location>
</feature>
<sequence length="215" mass="23002">MTEKLRAPGPTEPGSHEHWGTLVMGYIRSFVPWIAVAALTGTVDIRVAALTGLVLAAGLVAVQRRAGRDWDAQVIEGSAVVFFAAYTVAACVAPGSSAVVHYGPPLSSLWLAVTAWGSLAIGHPFTLGIARTQVPENRWNSPLFLHVNRVITVVWATAFTLCGIGGALLWHYRPEADTARTLLTVAAFVLPVLFTVRFPEIARARHAASRDAVAE</sequence>